<dbReference type="InterPro" id="IPR051210">
    <property type="entry name" value="Ub_ligase/GEF_domain"/>
</dbReference>
<protein>
    <submittedName>
        <fullName evidence="4">Ultraviolet-B receptor UVR8</fullName>
    </submittedName>
</protein>
<feature type="repeat" description="RCC1" evidence="2">
    <location>
        <begin position="332"/>
        <end position="385"/>
    </location>
</feature>
<evidence type="ECO:0000256" key="2">
    <source>
        <dbReference type="PROSITE-ProRule" id="PRU00235"/>
    </source>
</evidence>
<dbReference type="AlphaFoldDB" id="A0AAW2ZPE1"/>
<evidence type="ECO:0000259" key="3">
    <source>
        <dbReference type="Pfam" id="PF25390"/>
    </source>
</evidence>
<feature type="repeat" description="RCC1" evidence="2">
    <location>
        <begin position="280"/>
        <end position="331"/>
    </location>
</feature>
<dbReference type="PROSITE" id="PS00626">
    <property type="entry name" value="RCC1_2"/>
    <property type="match status" value="1"/>
</dbReference>
<organism evidence="4 5">
    <name type="scientific">Acrasis kona</name>
    <dbReference type="NCBI Taxonomy" id="1008807"/>
    <lineage>
        <taxon>Eukaryota</taxon>
        <taxon>Discoba</taxon>
        <taxon>Heterolobosea</taxon>
        <taxon>Tetramitia</taxon>
        <taxon>Eutetramitia</taxon>
        <taxon>Acrasidae</taxon>
        <taxon>Acrasis</taxon>
    </lineage>
</organism>
<evidence type="ECO:0000256" key="1">
    <source>
        <dbReference type="ARBA" id="ARBA00022737"/>
    </source>
</evidence>
<dbReference type="PANTHER" id="PTHR22870:SF408">
    <property type="entry name" value="OS09G0560450 PROTEIN"/>
    <property type="match status" value="1"/>
</dbReference>
<dbReference type="Pfam" id="PF25390">
    <property type="entry name" value="WD40_RLD"/>
    <property type="match status" value="1"/>
</dbReference>
<dbReference type="InterPro" id="IPR009091">
    <property type="entry name" value="RCC1/BLIP-II"/>
</dbReference>
<evidence type="ECO:0000313" key="4">
    <source>
        <dbReference type="EMBL" id="KAL0491717.1"/>
    </source>
</evidence>
<dbReference type="InterPro" id="IPR000408">
    <property type="entry name" value="Reg_chr_condens"/>
</dbReference>
<accession>A0AAW2ZPE1</accession>
<dbReference type="Gene3D" id="2.130.10.30">
    <property type="entry name" value="Regulator of chromosome condensation 1/beta-lactamase-inhibitor protein II"/>
    <property type="match status" value="2"/>
</dbReference>
<feature type="domain" description="RCC1-like" evidence="3">
    <location>
        <begin position="189"/>
        <end position="385"/>
    </location>
</feature>
<dbReference type="InterPro" id="IPR058923">
    <property type="entry name" value="RCC1-like_dom"/>
</dbReference>
<sequence>MAFEQVYSWGLNQDGLTLSNQGGSERQSTPQLISGLSGVSSIFGGASHTVALLSNGDVVSYGANEYGECGLGHNQEFVNHPSKLQSNNIAMVATSNNSRHTLLLDKQGLVYSFGTGDFGQLGHGDLKDSDSPKLVSALKDVKIVSIAAGGNGSDGYSLAISDAGELYTWGSNEFGKNHYLFNVLQCITGQLGLDDCDKRILPTKVDALTRVKLVAAGSNHTIALRANGQLFSFGRNDYGQLGHNDVEHKYSAEEIKTLKNKNIVDIKAGGEYSLALSDDGSLYVWGSSDEGQLGMSDKRQRDVPTLFDSLPEEKFLKVAAGWFHVIALTKSGKVYTWGRNDDHQLGFGELDDPIVRTPKEVTFLTDKHVGDVSVGCFCSFALCGKEEQISNEPGMDLDDLVAWGELRSAGKITEEKFQLIKKQILGL</sequence>
<feature type="repeat" description="RCC1" evidence="2">
    <location>
        <begin position="56"/>
        <end position="107"/>
    </location>
</feature>
<dbReference type="Pfam" id="PF00415">
    <property type="entry name" value="RCC1"/>
    <property type="match status" value="2"/>
</dbReference>
<feature type="repeat" description="RCC1" evidence="2">
    <location>
        <begin position="4"/>
        <end position="55"/>
    </location>
</feature>
<dbReference type="PANTHER" id="PTHR22870">
    <property type="entry name" value="REGULATOR OF CHROMOSOME CONDENSATION"/>
    <property type="match status" value="1"/>
</dbReference>
<dbReference type="PRINTS" id="PR00633">
    <property type="entry name" value="RCCNDNSATION"/>
</dbReference>
<proteinExistence type="predicted"/>
<name>A0AAW2ZPE1_9EUKA</name>
<gene>
    <name evidence="4" type="ORF">AKO1_000639</name>
</gene>
<comment type="caution">
    <text evidence="4">The sequence shown here is derived from an EMBL/GenBank/DDBJ whole genome shotgun (WGS) entry which is preliminary data.</text>
</comment>
<dbReference type="EMBL" id="JAOPGA020001853">
    <property type="protein sequence ID" value="KAL0491717.1"/>
    <property type="molecule type" value="Genomic_DNA"/>
</dbReference>
<evidence type="ECO:0000313" key="5">
    <source>
        <dbReference type="Proteomes" id="UP001431209"/>
    </source>
</evidence>
<keyword evidence="5" id="KW-1185">Reference proteome</keyword>
<reference evidence="4 5" key="1">
    <citation type="submission" date="2024-03" db="EMBL/GenBank/DDBJ databases">
        <title>The Acrasis kona genome and developmental transcriptomes reveal deep origins of eukaryotic multicellular pathways.</title>
        <authorList>
            <person name="Sheikh S."/>
            <person name="Fu C.-J."/>
            <person name="Brown M.W."/>
            <person name="Baldauf S.L."/>
        </authorList>
    </citation>
    <scope>NUCLEOTIDE SEQUENCE [LARGE SCALE GENOMIC DNA]</scope>
    <source>
        <strain evidence="4 5">ATCC MYA-3509</strain>
    </source>
</reference>
<keyword evidence="1" id="KW-0677">Repeat</keyword>
<dbReference type="SUPFAM" id="SSF50985">
    <property type="entry name" value="RCC1/BLIP-II"/>
    <property type="match status" value="2"/>
</dbReference>
<feature type="repeat" description="RCC1" evidence="2">
    <location>
        <begin position="164"/>
        <end position="227"/>
    </location>
</feature>
<dbReference type="Proteomes" id="UP001431209">
    <property type="component" value="Unassembled WGS sequence"/>
</dbReference>
<keyword evidence="4" id="KW-0675">Receptor</keyword>
<feature type="repeat" description="RCC1" evidence="2">
    <location>
        <begin position="228"/>
        <end position="279"/>
    </location>
</feature>
<feature type="repeat" description="RCC1" evidence="2">
    <location>
        <begin position="108"/>
        <end position="159"/>
    </location>
</feature>
<dbReference type="PROSITE" id="PS50012">
    <property type="entry name" value="RCC1_3"/>
    <property type="match status" value="7"/>
</dbReference>